<name>A0A7V5PM86_CALAY</name>
<accession>A0A7V5PM86</accession>
<dbReference type="AlphaFoldDB" id="A0A7V5PM86"/>
<dbReference type="InterPro" id="IPR003789">
    <property type="entry name" value="Asn/Gln_tRNA_amidoTrase-B-like"/>
</dbReference>
<dbReference type="Gene3D" id="1.10.10.410">
    <property type="match status" value="1"/>
</dbReference>
<dbReference type="EMBL" id="DROD01000038">
    <property type="protein sequence ID" value="HHJ51667.1"/>
    <property type="molecule type" value="Genomic_DNA"/>
</dbReference>
<protein>
    <submittedName>
        <fullName evidence="1">GatB/YqeY domain-containing protein</fullName>
    </submittedName>
</protein>
<dbReference type="PANTHER" id="PTHR28055:SF1">
    <property type="entry name" value="ALTERED INHERITANCE OF MITOCHONDRIA PROTEIN 41, MITOCHONDRIAL"/>
    <property type="match status" value="1"/>
</dbReference>
<sequence>MTLEERIQEDIKAALRGKEKTRLDTLRSLYAQVKDERIKLRPKRELTDEDVVRVIMSAVKKRKEAIELYRQGGRQDLVEKEQAELDVLQKYLPEQLSEQEVEKIVDEIIQQVGAASIKDLGKVMGPAMARLKGKADGKMVQSLVRERLTKLSS</sequence>
<dbReference type="Gene3D" id="1.10.1510.10">
    <property type="entry name" value="Uncharacterised protein YqeY/AIM41 PF09424, N-terminal domain"/>
    <property type="match status" value="1"/>
</dbReference>
<comment type="caution">
    <text evidence="1">The sequence shown here is derived from an EMBL/GenBank/DDBJ whole genome shotgun (WGS) entry which is preliminary data.</text>
</comment>
<gene>
    <name evidence="1" type="ORF">ENJ89_00605</name>
</gene>
<dbReference type="InterPro" id="IPR023168">
    <property type="entry name" value="GatB_Yqey_C_2"/>
</dbReference>
<dbReference type="SUPFAM" id="SSF89095">
    <property type="entry name" value="GatB/YqeY motif"/>
    <property type="match status" value="1"/>
</dbReference>
<dbReference type="Pfam" id="PF09424">
    <property type="entry name" value="YqeY"/>
    <property type="match status" value="1"/>
</dbReference>
<dbReference type="PANTHER" id="PTHR28055">
    <property type="entry name" value="ALTERED INHERITANCE OF MITOCHONDRIA PROTEIN 41, MITOCHONDRIAL"/>
    <property type="match status" value="1"/>
</dbReference>
<evidence type="ECO:0000313" key="1">
    <source>
        <dbReference type="EMBL" id="HHJ51667.1"/>
    </source>
</evidence>
<organism evidence="1">
    <name type="scientific">Caldithrix abyssi</name>
    <dbReference type="NCBI Taxonomy" id="187145"/>
    <lineage>
        <taxon>Bacteria</taxon>
        <taxon>Pseudomonadati</taxon>
        <taxon>Calditrichota</taxon>
        <taxon>Calditrichia</taxon>
        <taxon>Calditrichales</taxon>
        <taxon>Calditrichaceae</taxon>
        <taxon>Caldithrix</taxon>
    </lineage>
</organism>
<dbReference type="InterPro" id="IPR042184">
    <property type="entry name" value="YqeY/Aim41_N"/>
</dbReference>
<dbReference type="GO" id="GO:0016884">
    <property type="term" value="F:carbon-nitrogen ligase activity, with glutamine as amido-N-donor"/>
    <property type="evidence" value="ECO:0007669"/>
    <property type="project" value="InterPro"/>
</dbReference>
<dbReference type="Proteomes" id="UP000886124">
    <property type="component" value="Unassembled WGS sequence"/>
</dbReference>
<proteinExistence type="predicted"/>
<reference evidence="1" key="1">
    <citation type="journal article" date="2020" name="mSystems">
        <title>Genome- and Community-Level Interaction Insights into Carbon Utilization and Element Cycling Functions of Hydrothermarchaeota in Hydrothermal Sediment.</title>
        <authorList>
            <person name="Zhou Z."/>
            <person name="Liu Y."/>
            <person name="Xu W."/>
            <person name="Pan J."/>
            <person name="Luo Z.H."/>
            <person name="Li M."/>
        </authorList>
    </citation>
    <scope>NUCLEOTIDE SEQUENCE [LARGE SCALE GENOMIC DNA]</scope>
    <source>
        <strain evidence="1">HyVt-527</strain>
    </source>
</reference>
<dbReference type="InterPro" id="IPR019004">
    <property type="entry name" value="YqeY/Aim41"/>
</dbReference>